<protein>
    <submittedName>
        <fullName evidence="3">ABC transporter substrate-binding protein</fullName>
    </submittedName>
</protein>
<feature type="chain" id="PRO_5018660219" evidence="2">
    <location>
        <begin position="29"/>
        <end position="327"/>
    </location>
</feature>
<feature type="signal peptide" evidence="2">
    <location>
        <begin position="1"/>
        <end position="28"/>
    </location>
</feature>
<comment type="caution">
    <text evidence="3">The sequence shown here is derived from an EMBL/GenBank/DDBJ whole genome shotgun (WGS) entry which is preliminary data.</text>
</comment>
<dbReference type="Pfam" id="PF03401">
    <property type="entry name" value="TctC"/>
    <property type="match status" value="1"/>
</dbReference>
<dbReference type="InterPro" id="IPR042100">
    <property type="entry name" value="Bug_dom1"/>
</dbReference>
<dbReference type="OrthoDB" id="8686127at2"/>
<dbReference type="PIRSF" id="PIRSF017082">
    <property type="entry name" value="YflP"/>
    <property type="match status" value="1"/>
</dbReference>
<gene>
    <name evidence="3" type="ORF">ENE75_02390</name>
</gene>
<evidence type="ECO:0000256" key="1">
    <source>
        <dbReference type="ARBA" id="ARBA00006987"/>
    </source>
</evidence>
<dbReference type="AlphaFoldDB" id="A0A3S2WX13"/>
<organism evidence="3 4">
    <name type="scientific">Rubrivivax albus</name>
    <dbReference type="NCBI Taxonomy" id="2499835"/>
    <lineage>
        <taxon>Bacteria</taxon>
        <taxon>Pseudomonadati</taxon>
        <taxon>Pseudomonadota</taxon>
        <taxon>Betaproteobacteria</taxon>
        <taxon>Burkholderiales</taxon>
        <taxon>Sphaerotilaceae</taxon>
        <taxon>Rubrivivax</taxon>
    </lineage>
</organism>
<sequence>MNRQRFLTTLLSTAVAAAAATLAAPAWAQQGVVKVIVGYPAGATSDALARVVAEHMAGTLKQTVIVENKPGAGGRIANELVKAAPADGTTLLMTPVATMGIFPHSFAGQLRYDPFKDFAPVAHLSSFQVGLGVATNVPAKSLAEYVAWVKSDPQKNGFYGSAAPGSIPHFFGVMFGRAAGLPMTHVPYKGTAAAMQALAAGEISALSTVAADIRALVQSDRARLLAVAGDQRDPAFGNVPTFKELGYDLVAKPWYAMFAPGGTPPEVLKKLSAAAMAAVADPALNKRLVDMGLEPTGYGPDQLAGILKADYDRWGEVIRASGFKPGQ</sequence>
<comment type="similarity">
    <text evidence="1">Belongs to the UPF0065 (bug) family.</text>
</comment>
<dbReference type="RefSeq" id="WP_128195248.1">
    <property type="nucleotide sequence ID" value="NZ_SACT01000001.1"/>
</dbReference>
<dbReference type="PANTHER" id="PTHR42928:SF5">
    <property type="entry name" value="BLR1237 PROTEIN"/>
    <property type="match status" value="1"/>
</dbReference>
<dbReference type="Gene3D" id="3.40.190.10">
    <property type="entry name" value="Periplasmic binding protein-like II"/>
    <property type="match status" value="1"/>
</dbReference>
<name>A0A3S2WX13_9BURK</name>
<dbReference type="Proteomes" id="UP000288178">
    <property type="component" value="Unassembled WGS sequence"/>
</dbReference>
<dbReference type="EMBL" id="SACT01000001">
    <property type="protein sequence ID" value="RVT53761.1"/>
    <property type="molecule type" value="Genomic_DNA"/>
</dbReference>
<keyword evidence="2" id="KW-0732">Signal</keyword>
<dbReference type="PANTHER" id="PTHR42928">
    <property type="entry name" value="TRICARBOXYLATE-BINDING PROTEIN"/>
    <property type="match status" value="1"/>
</dbReference>
<evidence type="ECO:0000256" key="2">
    <source>
        <dbReference type="SAM" id="SignalP"/>
    </source>
</evidence>
<dbReference type="PROSITE" id="PS51318">
    <property type="entry name" value="TAT"/>
    <property type="match status" value="1"/>
</dbReference>
<dbReference type="Gene3D" id="3.40.190.150">
    <property type="entry name" value="Bordetella uptake gene, domain 1"/>
    <property type="match status" value="1"/>
</dbReference>
<dbReference type="SUPFAM" id="SSF53850">
    <property type="entry name" value="Periplasmic binding protein-like II"/>
    <property type="match status" value="1"/>
</dbReference>
<reference evidence="3 4" key="1">
    <citation type="submission" date="2019-01" db="EMBL/GenBank/DDBJ databases">
        <authorList>
            <person name="Chen W.-M."/>
        </authorList>
    </citation>
    <scope>NUCLEOTIDE SEQUENCE [LARGE SCALE GENOMIC DNA]</scope>
    <source>
        <strain evidence="3 4">ICH-3</strain>
    </source>
</reference>
<keyword evidence="4" id="KW-1185">Reference proteome</keyword>
<evidence type="ECO:0000313" key="3">
    <source>
        <dbReference type="EMBL" id="RVT53761.1"/>
    </source>
</evidence>
<dbReference type="InterPro" id="IPR005064">
    <property type="entry name" value="BUG"/>
</dbReference>
<dbReference type="InterPro" id="IPR006311">
    <property type="entry name" value="TAT_signal"/>
</dbReference>
<accession>A0A3S2WX13</accession>
<proteinExistence type="inferred from homology"/>
<evidence type="ECO:0000313" key="4">
    <source>
        <dbReference type="Proteomes" id="UP000288178"/>
    </source>
</evidence>